<name>A0A450SS61_9GAMM</name>
<evidence type="ECO:0008006" key="2">
    <source>
        <dbReference type="Google" id="ProtNLM"/>
    </source>
</evidence>
<proteinExistence type="predicted"/>
<sequence length="158" mass="18015">MQKTDQGIQQLSREIKEAKDLFTTQWGRLIEALVDGRLIELFNQWGISVYDTSPRVRGNRDGRSYEFDIIAHNGDKIVIVEVKTTLRPDDVKKFLRKLRDAKTLMPRYKDNTIYGAMAWLHANAGADAMAINEELFSIRAVGDSARITNKPGFQPKAF</sequence>
<protein>
    <recommendedName>
        <fullName evidence="2">PD-(D/E)XK nuclease superfamily protein</fullName>
    </recommendedName>
</protein>
<dbReference type="SUPFAM" id="SSF52980">
    <property type="entry name" value="Restriction endonuclease-like"/>
    <property type="match status" value="1"/>
</dbReference>
<accession>A0A450SS61</accession>
<dbReference type="InterPro" id="IPR011856">
    <property type="entry name" value="tRNA_endonuc-like_dom_sf"/>
</dbReference>
<dbReference type="AlphaFoldDB" id="A0A450SS61"/>
<reference evidence="1" key="1">
    <citation type="submission" date="2019-02" db="EMBL/GenBank/DDBJ databases">
        <authorList>
            <person name="Gruber-Vodicka R. H."/>
            <person name="Seah K. B. B."/>
        </authorList>
    </citation>
    <scope>NUCLEOTIDE SEQUENCE</scope>
    <source>
        <strain evidence="1">BECK_DK47</strain>
    </source>
</reference>
<dbReference type="GO" id="GO:0003676">
    <property type="term" value="F:nucleic acid binding"/>
    <property type="evidence" value="ECO:0007669"/>
    <property type="project" value="InterPro"/>
</dbReference>
<dbReference type="Gene3D" id="3.40.1350.10">
    <property type="match status" value="1"/>
</dbReference>
<organism evidence="1">
    <name type="scientific">Candidatus Kentrum sp. DK</name>
    <dbReference type="NCBI Taxonomy" id="2126562"/>
    <lineage>
        <taxon>Bacteria</taxon>
        <taxon>Pseudomonadati</taxon>
        <taxon>Pseudomonadota</taxon>
        <taxon>Gammaproteobacteria</taxon>
        <taxon>Candidatus Kentrum</taxon>
    </lineage>
</organism>
<dbReference type="PANTHER" id="PTHR38753">
    <property type="entry name" value="SLR1441 PROTEIN"/>
    <property type="match status" value="1"/>
</dbReference>
<dbReference type="EMBL" id="CAADEX010000061">
    <property type="protein sequence ID" value="VFJ56755.1"/>
    <property type="molecule type" value="Genomic_DNA"/>
</dbReference>
<dbReference type="InterPro" id="IPR011335">
    <property type="entry name" value="Restrct_endonuc-II-like"/>
</dbReference>
<evidence type="ECO:0000313" key="1">
    <source>
        <dbReference type="EMBL" id="VFJ56755.1"/>
    </source>
</evidence>
<gene>
    <name evidence="1" type="ORF">BECKDK2373B_GA0170837_10612</name>
</gene>
<dbReference type="PANTHER" id="PTHR38753:SF1">
    <property type="entry name" value="SLR1441 PROTEIN"/>
    <property type="match status" value="1"/>
</dbReference>